<evidence type="ECO:0000256" key="2">
    <source>
        <dbReference type="ARBA" id="ARBA00023015"/>
    </source>
</evidence>
<feature type="domain" description="HTH lysR-type" evidence="5">
    <location>
        <begin position="7"/>
        <end position="64"/>
    </location>
</feature>
<evidence type="ECO:0000259" key="5">
    <source>
        <dbReference type="PROSITE" id="PS50931"/>
    </source>
</evidence>
<dbReference type="InterPro" id="IPR058163">
    <property type="entry name" value="LysR-type_TF_proteobact-type"/>
</dbReference>
<keyword evidence="4" id="KW-0804">Transcription</keyword>
<dbReference type="GO" id="GO:0003700">
    <property type="term" value="F:DNA-binding transcription factor activity"/>
    <property type="evidence" value="ECO:0007669"/>
    <property type="project" value="InterPro"/>
</dbReference>
<dbReference type="Pfam" id="PF03466">
    <property type="entry name" value="LysR_substrate"/>
    <property type="match status" value="1"/>
</dbReference>
<dbReference type="Gene3D" id="1.10.10.10">
    <property type="entry name" value="Winged helix-like DNA-binding domain superfamily/Winged helix DNA-binding domain"/>
    <property type="match status" value="1"/>
</dbReference>
<keyword evidence="3" id="KW-0238">DNA-binding</keyword>
<comment type="caution">
    <text evidence="6">The sequence shown here is derived from an EMBL/GenBank/DDBJ whole genome shotgun (WGS) entry which is preliminary data.</text>
</comment>
<dbReference type="RefSeq" id="WP_125096699.1">
    <property type="nucleotide sequence ID" value="NZ_RRUE01000002.1"/>
</dbReference>
<reference evidence="6 7" key="1">
    <citation type="submission" date="2018-11" db="EMBL/GenBank/DDBJ databases">
        <title>Genome sequencing of Lautropia sp. KCOM 2505 (= ChDC F240).</title>
        <authorList>
            <person name="Kook J.-K."/>
            <person name="Park S.-N."/>
            <person name="Lim Y.K."/>
        </authorList>
    </citation>
    <scope>NUCLEOTIDE SEQUENCE [LARGE SCALE GENOMIC DNA]</scope>
    <source>
        <strain evidence="6 7">KCOM 2505</strain>
    </source>
</reference>
<protein>
    <submittedName>
        <fullName evidence="6">LysR family transcriptional regulator</fullName>
    </submittedName>
</protein>
<dbReference type="InterPro" id="IPR005119">
    <property type="entry name" value="LysR_subst-bd"/>
</dbReference>
<keyword evidence="2" id="KW-0805">Transcription regulation</keyword>
<dbReference type="FunFam" id="1.10.10.10:FF:000038">
    <property type="entry name" value="Glycine cleavage system transcriptional activator"/>
    <property type="match status" value="1"/>
</dbReference>
<evidence type="ECO:0000313" key="7">
    <source>
        <dbReference type="Proteomes" id="UP000270261"/>
    </source>
</evidence>
<evidence type="ECO:0000256" key="4">
    <source>
        <dbReference type="ARBA" id="ARBA00023163"/>
    </source>
</evidence>
<dbReference type="EMBL" id="RRUE01000002">
    <property type="protein sequence ID" value="RRN44507.1"/>
    <property type="molecule type" value="Genomic_DNA"/>
</dbReference>
<proteinExistence type="inferred from homology"/>
<evidence type="ECO:0000256" key="1">
    <source>
        <dbReference type="ARBA" id="ARBA00009437"/>
    </source>
</evidence>
<dbReference type="Gene3D" id="3.40.190.10">
    <property type="entry name" value="Periplasmic binding protein-like II"/>
    <property type="match status" value="2"/>
</dbReference>
<dbReference type="PANTHER" id="PTHR30537:SF79">
    <property type="entry name" value="TRANSCRIPTIONAL REGULATOR-RELATED"/>
    <property type="match status" value="1"/>
</dbReference>
<organism evidence="6 7">
    <name type="scientific">Lautropia dentalis</name>
    <dbReference type="NCBI Taxonomy" id="2490857"/>
    <lineage>
        <taxon>Bacteria</taxon>
        <taxon>Pseudomonadati</taxon>
        <taxon>Pseudomonadota</taxon>
        <taxon>Betaproteobacteria</taxon>
        <taxon>Burkholderiales</taxon>
        <taxon>Burkholderiaceae</taxon>
        <taxon>Lautropia</taxon>
    </lineage>
</organism>
<gene>
    <name evidence="6" type="ORF">EHV23_14580</name>
</gene>
<dbReference type="PRINTS" id="PR00039">
    <property type="entry name" value="HTHLYSR"/>
</dbReference>
<name>A0A3R8LN50_9BURK</name>
<dbReference type="GO" id="GO:0006351">
    <property type="term" value="P:DNA-templated transcription"/>
    <property type="evidence" value="ECO:0007669"/>
    <property type="project" value="TreeGrafter"/>
</dbReference>
<dbReference type="AlphaFoldDB" id="A0A3R8LN50"/>
<dbReference type="CDD" id="cd08432">
    <property type="entry name" value="PBP2_GcdR_TrpI_HvrB_AmpR_like"/>
    <property type="match status" value="1"/>
</dbReference>
<accession>A0A3R8LN50</accession>
<dbReference type="GO" id="GO:0043565">
    <property type="term" value="F:sequence-specific DNA binding"/>
    <property type="evidence" value="ECO:0007669"/>
    <property type="project" value="TreeGrafter"/>
</dbReference>
<keyword evidence="7" id="KW-1185">Reference proteome</keyword>
<dbReference type="SUPFAM" id="SSF46785">
    <property type="entry name" value="Winged helix' DNA-binding domain"/>
    <property type="match status" value="1"/>
</dbReference>
<dbReference type="OrthoDB" id="8591238at2"/>
<dbReference type="InterPro" id="IPR000847">
    <property type="entry name" value="LysR_HTH_N"/>
</dbReference>
<evidence type="ECO:0000313" key="6">
    <source>
        <dbReference type="EMBL" id="RRN44507.1"/>
    </source>
</evidence>
<dbReference type="Proteomes" id="UP000270261">
    <property type="component" value="Unassembled WGS sequence"/>
</dbReference>
<comment type="similarity">
    <text evidence="1">Belongs to the LysR transcriptional regulatory family.</text>
</comment>
<dbReference type="PROSITE" id="PS50931">
    <property type="entry name" value="HTH_LYSR"/>
    <property type="match status" value="1"/>
</dbReference>
<dbReference type="InterPro" id="IPR036390">
    <property type="entry name" value="WH_DNA-bd_sf"/>
</dbReference>
<dbReference type="SUPFAM" id="SSF53850">
    <property type="entry name" value="Periplasmic binding protein-like II"/>
    <property type="match status" value="1"/>
</dbReference>
<dbReference type="InterPro" id="IPR036388">
    <property type="entry name" value="WH-like_DNA-bd_sf"/>
</dbReference>
<dbReference type="Pfam" id="PF00126">
    <property type="entry name" value="HTH_1"/>
    <property type="match status" value="1"/>
</dbReference>
<evidence type="ECO:0000256" key="3">
    <source>
        <dbReference type="ARBA" id="ARBA00023125"/>
    </source>
</evidence>
<sequence length="295" mass="32146">MPDPFRFSLNALQVFESAARLGSFKAAAAELSVTPTAVSHRIRALEEALGCALFHRQVRAITLTPEGEQLQAGVSRGLQEIAACVDRIRHPLRQTVTVSMTPEFAAQWLVPRLARFQGQHPDIALHVHASYETADLDAGVADLAIRYGQEPLAGVEAIPLFRERFGPVASPVLCRQLGPDPRTWPLIWLTWYRPAHRVFDWPAWAEAAGLPADALTPGNRYSDGTLAVQAAVAGQGVALLGLPLLTRELETGLLEVLPGPVLEGYCYHVCAPVRRAGTPAMQKVRAWIEAEAQFS</sequence>
<dbReference type="PANTHER" id="PTHR30537">
    <property type="entry name" value="HTH-TYPE TRANSCRIPTIONAL REGULATOR"/>
    <property type="match status" value="1"/>
</dbReference>